<feature type="compositionally biased region" description="Low complexity" evidence="1">
    <location>
        <begin position="358"/>
        <end position="370"/>
    </location>
</feature>
<feature type="compositionally biased region" description="Gly residues" evidence="1">
    <location>
        <begin position="1"/>
        <end position="12"/>
    </location>
</feature>
<proteinExistence type="predicted"/>
<evidence type="ECO:0000313" key="2">
    <source>
        <dbReference type="EMBL" id="EFJ13925.1"/>
    </source>
</evidence>
<protein>
    <submittedName>
        <fullName evidence="2">Uncharacterized protein</fullName>
    </submittedName>
</protein>
<dbReference type="EMBL" id="GL377630">
    <property type="protein sequence ID" value="EFJ13925.1"/>
    <property type="molecule type" value="Genomic_DNA"/>
</dbReference>
<feature type="compositionally biased region" description="Polar residues" evidence="1">
    <location>
        <begin position="181"/>
        <end position="190"/>
    </location>
</feature>
<dbReference type="KEGG" id="smo:SELMODRAFT_424078"/>
<dbReference type="InParanoid" id="D8SNQ9"/>
<feature type="compositionally biased region" description="Gly residues" evidence="1">
    <location>
        <begin position="147"/>
        <end position="157"/>
    </location>
</feature>
<dbReference type="AlphaFoldDB" id="D8SNQ9"/>
<feature type="compositionally biased region" description="Basic and acidic residues" evidence="1">
    <location>
        <begin position="323"/>
        <end position="343"/>
    </location>
</feature>
<feature type="region of interest" description="Disordered" evidence="1">
    <location>
        <begin position="279"/>
        <end position="370"/>
    </location>
</feature>
<feature type="compositionally biased region" description="Low complexity" evidence="1">
    <location>
        <begin position="234"/>
        <end position="256"/>
    </location>
</feature>
<dbReference type="HOGENOM" id="CLU_575419_0_0_1"/>
<dbReference type="Gramene" id="EFJ13925">
    <property type="protein sequence ID" value="EFJ13925"/>
    <property type="gene ID" value="SELMODRAFT_424078"/>
</dbReference>
<sequence length="476" mass="50347">MAAGSSGGASEGGGDEEAVNHSDHDPHIVLKKSSSRDYSRVMCETLTYSSGGQQQQQRGLSSKAMNGSGMMMMERQGSIRNGGSSTRYAAPSKRSYFGHHFLGCFPGSRSSKTRSSLGLIPKLVLADHPGHGAAAVAEMMMVASGGGGGGGGGGGSMRCGSTKGGPTFSRVPADSARGSYSEPTSPQVTCIGQVKVRSSSSSSSKKKKKLKNSKALPATQPAPSSIYCNGRSSGGLLLRSKSKRSSISSPLASPARFARSNSSRKGGELFDAAVRAVQESVVTSTCKDQDPDTSYEIDLTDFARDSIHEEDPPPVSSEVAASHQDKEDQDGNHDREQVAAAKEEESEEEDHEEHSDSRSNSPTGRGSTGTTAAADVIAQHRQLAIEVCQALAAASNSSNLAPDRRHHGDEQDRSYHEEQHLRPVAVDVCVKKAAALTLKRLDSLGASDPSPRACLWMRRSIGRPLALDLSRKHRRN</sequence>
<gene>
    <name evidence="2" type="ORF">SELMODRAFT_424078</name>
</gene>
<name>D8SNQ9_SELML</name>
<evidence type="ECO:0000313" key="3">
    <source>
        <dbReference type="Proteomes" id="UP000001514"/>
    </source>
</evidence>
<feature type="region of interest" description="Disordered" evidence="1">
    <location>
        <begin position="1"/>
        <end position="38"/>
    </location>
</feature>
<feature type="region of interest" description="Disordered" evidence="1">
    <location>
        <begin position="396"/>
        <end position="419"/>
    </location>
</feature>
<feature type="compositionally biased region" description="Basic and acidic residues" evidence="1">
    <location>
        <begin position="301"/>
        <end position="311"/>
    </location>
</feature>
<feature type="compositionally biased region" description="Basic and acidic residues" evidence="1">
    <location>
        <begin position="402"/>
        <end position="419"/>
    </location>
</feature>
<evidence type="ECO:0000256" key="1">
    <source>
        <dbReference type="SAM" id="MobiDB-lite"/>
    </source>
</evidence>
<reference evidence="2 3" key="1">
    <citation type="journal article" date="2011" name="Science">
        <title>The Selaginella genome identifies genetic changes associated with the evolution of vascular plants.</title>
        <authorList>
            <person name="Banks J.A."/>
            <person name="Nishiyama T."/>
            <person name="Hasebe M."/>
            <person name="Bowman J.L."/>
            <person name="Gribskov M."/>
            <person name="dePamphilis C."/>
            <person name="Albert V.A."/>
            <person name="Aono N."/>
            <person name="Aoyama T."/>
            <person name="Ambrose B.A."/>
            <person name="Ashton N.W."/>
            <person name="Axtell M.J."/>
            <person name="Barker E."/>
            <person name="Barker M.S."/>
            <person name="Bennetzen J.L."/>
            <person name="Bonawitz N.D."/>
            <person name="Chapple C."/>
            <person name="Cheng C."/>
            <person name="Correa L.G."/>
            <person name="Dacre M."/>
            <person name="DeBarry J."/>
            <person name="Dreyer I."/>
            <person name="Elias M."/>
            <person name="Engstrom E.M."/>
            <person name="Estelle M."/>
            <person name="Feng L."/>
            <person name="Finet C."/>
            <person name="Floyd S.K."/>
            <person name="Frommer W.B."/>
            <person name="Fujita T."/>
            <person name="Gramzow L."/>
            <person name="Gutensohn M."/>
            <person name="Harholt J."/>
            <person name="Hattori M."/>
            <person name="Heyl A."/>
            <person name="Hirai T."/>
            <person name="Hiwatashi Y."/>
            <person name="Ishikawa M."/>
            <person name="Iwata M."/>
            <person name="Karol K.G."/>
            <person name="Koehler B."/>
            <person name="Kolukisaoglu U."/>
            <person name="Kubo M."/>
            <person name="Kurata T."/>
            <person name="Lalonde S."/>
            <person name="Li K."/>
            <person name="Li Y."/>
            <person name="Litt A."/>
            <person name="Lyons E."/>
            <person name="Manning G."/>
            <person name="Maruyama T."/>
            <person name="Michael T.P."/>
            <person name="Mikami K."/>
            <person name="Miyazaki S."/>
            <person name="Morinaga S."/>
            <person name="Murata T."/>
            <person name="Mueller-Roeber B."/>
            <person name="Nelson D.R."/>
            <person name="Obara M."/>
            <person name="Oguri Y."/>
            <person name="Olmstead R.G."/>
            <person name="Onodera N."/>
            <person name="Petersen B.L."/>
            <person name="Pils B."/>
            <person name="Prigge M."/>
            <person name="Rensing S.A."/>
            <person name="Riano-Pachon D.M."/>
            <person name="Roberts A.W."/>
            <person name="Sato Y."/>
            <person name="Scheller H.V."/>
            <person name="Schulz B."/>
            <person name="Schulz C."/>
            <person name="Shakirov E.V."/>
            <person name="Shibagaki N."/>
            <person name="Shinohara N."/>
            <person name="Shippen D.E."/>
            <person name="Soerensen I."/>
            <person name="Sotooka R."/>
            <person name="Sugimoto N."/>
            <person name="Sugita M."/>
            <person name="Sumikawa N."/>
            <person name="Tanurdzic M."/>
            <person name="Theissen G."/>
            <person name="Ulvskov P."/>
            <person name="Wakazuki S."/>
            <person name="Weng J.K."/>
            <person name="Willats W.W."/>
            <person name="Wipf D."/>
            <person name="Wolf P.G."/>
            <person name="Yang L."/>
            <person name="Zimmer A.D."/>
            <person name="Zhu Q."/>
            <person name="Mitros T."/>
            <person name="Hellsten U."/>
            <person name="Loque D."/>
            <person name="Otillar R."/>
            <person name="Salamov A."/>
            <person name="Schmutz J."/>
            <person name="Shapiro H."/>
            <person name="Lindquist E."/>
            <person name="Lucas S."/>
            <person name="Rokhsar D."/>
            <person name="Grigoriev I.V."/>
        </authorList>
    </citation>
    <scope>NUCLEOTIDE SEQUENCE [LARGE SCALE GENOMIC DNA]</scope>
</reference>
<organism evidence="3">
    <name type="scientific">Selaginella moellendorffii</name>
    <name type="common">Spikemoss</name>
    <dbReference type="NCBI Taxonomy" id="88036"/>
    <lineage>
        <taxon>Eukaryota</taxon>
        <taxon>Viridiplantae</taxon>
        <taxon>Streptophyta</taxon>
        <taxon>Embryophyta</taxon>
        <taxon>Tracheophyta</taxon>
        <taxon>Lycopodiopsida</taxon>
        <taxon>Selaginellales</taxon>
        <taxon>Selaginellaceae</taxon>
        <taxon>Selaginella</taxon>
    </lineage>
</organism>
<feature type="compositionally biased region" description="Basic and acidic residues" evidence="1">
    <location>
        <begin position="18"/>
        <end position="38"/>
    </location>
</feature>
<feature type="region of interest" description="Disordered" evidence="1">
    <location>
        <begin position="147"/>
        <end position="266"/>
    </location>
</feature>
<dbReference type="Proteomes" id="UP000001514">
    <property type="component" value="Unassembled WGS sequence"/>
</dbReference>
<keyword evidence="3" id="KW-1185">Reference proteome</keyword>
<accession>D8SNQ9</accession>